<dbReference type="Gene3D" id="3.30.43.10">
    <property type="entry name" value="Uridine Diphospho-n-acetylenolpyruvylglucosamine Reductase, domain 2"/>
    <property type="match status" value="1"/>
</dbReference>
<reference evidence="4" key="1">
    <citation type="journal article" date="2015" name="J. Biotechnol.">
        <title>Complete genome sequence of the actinobacterium Streptomyces glaucescens GLA.O (DSM 40922) consisting of a linear chromosome and one linear plasmid.</title>
        <authorList>
            <person name="Ortseifen V."/>
            <person name="Winkler A."/>
            <person name="Albersmeier A."/>
            <person name="Wendler S."/>
            <person name="Puhler A."/>
            <person name="Kalinowski J."/>
            <person name="Ruckert C."/>
        </authorList>
    </citation>
    <scope>NUCLEOTIDE SEQUENCE [LARGE SCALE GENOMIC DNA]</scope>
    <source>
        <strain evidence="4">DSM 40922 / GLA O</strain>
    </source>
</reference>
<dbReference type="GO" id="GO:0016491">
    <property type="term" value="F:oxidoreductase activity"/>
    <property type="evidence" value="ECO:0007669"/>
    <property type="project" value="UniProtKB-KW"/>
</dbReference>
<dbReference type="SUPFAM" id="SSF56176">
    <property type="entry name" value="FAD-binding/transporter-associated domain-like"/>
    <property type="match status" value="1"/>
</dbReference>
<dbReference type="EMBL" id="CP009438">
    <property type="protein sequence ID" value="AIS01250.1"/>
    <property type="molecule type" value="Genomic_DNA"/>
</dbReference>
<sequence>MDFLRPARWEQAPAAEAGHPAAVPGAGGTDVMAEIDVGHRRPDHLLDLSTGRRSAPSA</sequence>
<gene>
    <name evidence="3" type="ORF">SGLAU_26560</name>
</gene>
<name>A0A089XJ80_STRGA</name>
<feature type="compositionally biased region" description="Low complexity" evidence="2">
    <location>
        <begin position="12"/>
        <end position="24"/>
    </location>
</feature>
<dbReference type="InterPro" id="IPR036318">
    <property type="entry name" value="FAD-bd_PCMH-like_sf"/>
</dbReference>
<evidence type="ECO:0000256" key="1">
    <source>
        <dbReference type="ARBA" id="ARBA00023002"/>
    </source>
</evidence>
<evidence type="ECO:0000313" key="4">
    <source>
        <dbReference type="Proteomes" id="UP000029482"/>
    </source>
</evidence>
<evidence type="ECO:0000313" key="3">
    <source>
        <dbReference type="EMBL" id="AIS01250.1"/>
    </source>
</evidence>
<organism evidence="3 4">
    <name type="scientific">Streptomyces glaucescens</name>
    <dbReference type="NCBI Taxonomy" id="1907"/>
    <lineage>
        <taxon>Bacteria</taxon>
        <taxon>Bacillati</taxon>
        <taxon>Actinomycetota</taxon>
        <taxon>Actinomycetes</taxon>
        <taxon>Kitasatosporales</taxon>
        <taxon>Streptomycetaceae</taxon>
        <taxon>Streptomyces</taxon>
    </lineage>
</organism>
<dbReference type="GO" id="GO:0050660">
    <property type="term" value="F:flavin adenine dinucleotide binding"/>
    <property type="evidence" value="ECO:0007669"/>
    <property type="project" value="InterPro"/>
</dbReference>
<dbReference type="OrthoDB" id="9793944at2"/>
<keyword evidence="4" id="KW-1185">Reference proteome</keyword>
<dbReference type="AlphaFoldDB" id="A0A089XJ80"/>
<protein>
    <submittedName>
        <fullName evidence="3">Uncharacterized protein</fullName>
    </submittedName>
</protein>
<dbReference type="HOGENOM" id="CLU_2977309_0_0_11"/>
<evidence type="ECO:0000256" key="2">
    <source>
        <dbReference type="SAM" id="MobiDB-lite"/>
    </source>
</evidence>
<dbReference type="InterPro" id="IPR016167">
    <property type="entry name" value="FAD-bd_PCMH_sub1"/>
</dbReference>
<feature type="region of interest" description="Disordered" evidence="2">
    <location>
        <begin position="1"/>
        <end position="29"/>
    </location>
</feature>
<dbReference type="STRING" id="1907.SGLAU_26560"/>
<dbReference type="KEGG" id="sgu:SGLAU_26560"/>
<accession>A0A089XJ80</accession>
<dbReference type="Proteomes" id="UP000029482">
    <property type="component" value="Chromosome"/>
</dbReference>
<dbReference type="eggNOG" id="COG1319">
    <property type="taxonomic scope" value="Bacteria"/>
</dbReference>
<keyword evidence="1" id="KW-0560">Oxidoreductase</keyword>
<proteinExistence type="predicted"/>